<dbReference type="Gene3D" id="1.20.120.530">
    <property type="entry name" value="GntR ligand-binding domain-like"/>
    <property type="match status" value="1"/>
</dbReference>
<dbReference type="Pfam" id="PF07729">
    <property type="entry name" value="FCD"/>
    <property type="match status" value="1"/>
</dbReference>
<dbReference type="PROSITE" id="PS50949">
    <property type="entry name" value="HTH_GNTR"/>
    <property type="match status" value="1"/>
</dbReference>
<keyword evidence="1" id="KW-0805">Transcription regulation</keyword>
<dbReference type="SUPFAM" id="SSF46785">
    <property type="entry name" value="Winged helix' DNA-binding domain"/>
    <property type="match status" value="1"/>
</dbReference>
<dbReference type="Gene3D" id="1.10.10.10">
    <property type="entry name" value="Winged helix-like DNA-binding domain superfamily/Winged helix DNA-binding domain"/>
    <property type="match status" value="1"/>
</dbReference>
<sequence>MSLSSDGQETLRERLLAEVRASIIAGQMAPGELYSAPFIAALYEVSVTPVREALLDLVKEGLLTPVRNKGFRVVEPTDEDLDEIAKVRDLLEPAAVAEVARNATNEQLARLRELAAEIARYARQGSIEEYLQADRNFHLAVIEATGNSRLVEIIARLRGQARLFGLKKIAEAGQLEASSRDHDDLLAAIEARDPERAEEIMRAHLGHVRTDWR</sequence>
<dbReference type="SMART" id="SM00895">
    <property type="entry name" value="FCD"/>
    <property type="match status" value="1"/>
</dbReference>
<reference evidence="5" key="1">
    <citation type="submission" date="2016-10" db="EMBL/GenBank/DDBJ databases">
        <title>Sequence of Gallionella enrichment culture.</title>
        <authorList>
            <person name="Poehlein A."/>
            <person name="Muehling M."/>
            <person name="Daniel R."/>
        </authorList>
    </citation>
    <scope>NUCLEOTIDE SEQUENCE</scope>
</reference>
<evidence type="ECO:0000256" key="1">
    <source>
        <dbReference type="ARBA" id="ARBA00023015"/>
    </source>
</evidence>
<dbReference type="GO" id="GO:0003700">
    <property type="term" value="F:DNA-binding transcription factor activity"/>
    <property type="evidence" value="ECO:0007669"/>
    <property type="project" value="InterPro"/>
</dbReference>
<evidence type="ECO:0000256" key="3">
    <source>
        <dbReference type="ARBA" id="ARBA00023163"/>
    </source>
</evidence>
<dbReference type="AlphaFoldDB" id="A0A1J5QH29"/>
<dbReference type="SUPFAM" id="SSF48008">
    <property type="entry name" value="GntR ligand-binding domain-like"/>
    <property type="match status" value="1"/>
</dbReference>
<evidence type="ECO:0000256" key="2">
    <source>
        <dbReference type="ARBA" id="ARBA00023125"/>
    </source>
</evidence>
<dbReference type="Pfam" id="PF00392">
    <property type="entry name" value="GntR"/>
    <property type="match status" value="1"/>
</dbReference>
<name>A0A1J5QH29_9ZZZZ</name>
<comment type="caution">
    <text evidence="5">The sequence shown here is derived from an EMBL/GenBank/DDBJ whole genome shotgun (WGS) entry which is preliminary data.</text>
</comment>
<dbReference type="SMART" id="SM00345">
    <property type="entry name" value="HTH_GNTR"/>
    <property type="match status" value="1"/>
</dbReference>
<keyword evidence="2" id="KW-0238">DNA-binding</keyword>
<evidence type="ECO:0000313" key="5">
    <source>
        <dbReference type="EMBL" id="OIQ82554.1"/>
    </source>
</evidence>
<proteinExistence type="predicted"/>
<dbReference type="PANTHER" id="PTHR43537:SF45">
    <property type="entry name" value="GNTR FAMILY REGULATORY PROTEIN"/>
    <property type="match status" value="1"/>
</dbReference>
<dbReference type="GO" id="GO:0003677">
    <property type="term" value="F:DNA binding"/>
    <property type="evidence" value="ECO:0007669"/>
    <property type="project" value="UniProtKB-KW"/>
</dbReference>
<dbReference type="EMBL" id="MLJW01000791">
    <property type="protein sequence ID" value="OIQ82554.1"/>
    <property type="molecule type" value="Genomic_DNA"/>
</dbReference>
<evidence type="ECO:0000259" key="4">
    <source>
        <dbReference type="PROSITE" id="PS50949"/>
    </source>
</evidence>
<protein>
    <submittedName>
        <fullName evidence="5">HTH-type transcriptional regulator McbR</fullName>
    </submittedName>
</protein>
<keyword evidence="3" id="KW-0804">Transcription</keyword>
<accession>A0A1J5QH29</accession>
<dbReference type="InterPro" id="IPR000524">
    <property type="entry name" value="Tscrpt_reg_HTH_GntR"/>
</dbReference>
<dbReference type="InterPro" id="IPR008920">
    <property type="entry name" value="TF_FadR/GntR_C"/>
</dbReference>
<dbReference type="PANTHER" id="PTHR43537">
    <property type="entry name" value="TRANSCRIPTIONAL REGULATOR, GNTR FAMILY"/>
    <property type="match status" value="1"/>
</dbReference>
<feature type="domain" description="HTH gntR-type" evidence="4">
    <location>
        <begin position="9"/>
        <end position="76"/>
    </location>
</feature>
<dbReference type="InterPro" id="IPR011711">
    <property type="entry name" value="GntR_C"/>
</dbReference>
<organism evidence="5">
    <name type="scientific">mine drainage metagenome</name>
    <dbReference type="NCBI Taxonomy" id="410659"/>
    <lineage>
        <taxon>unclassified sequences</taxon>
        <taxon>metagenomes</taxon>
        <taxon>ecological metagenomes</taxon>
    </lineage>
</organism>
<dbReference type="InterPro" id="IPR036390">
    <property type="entry name" value="WH_DNA-bd_sf"/>
</dbReference>
<gene>
    <name evidence="5" type="primary">mcbR_11</name>
    <name evidence="5" type="ORF">GALL_356510</name>
</gene>
<dbReference type="InterPro" id="IPR036388">
    <property type="entry name" value="WH-like_DNA-bd_sf"/>
</dbReference>